<dbReference type="RefSeq" id="WP_348518655.1">
    <property type="nucleotide sequence ID" value="NZ_CP155620.1"/>
</dbReference>
<feature type="signal peptide" evidence="1">
    <location>
        <begin position="1"/>
        <end position="20"/>
    </location>
</feature>
<protein>
    <submittedName>
        <fullName evidence="2">YcfL family protein</fullName>
    </submittedName>
</protein>
<feature type="chain" id="PRO_5043806314" evidence="1">
    <location>
        <begin position="21"/>
        <end position="131"/>
    </location>
</feature>
<proteinExistence type="predicted"/>
<evidence type="ECO:0000256" key="1">
    <source>
        <dbReference type="SAM" id="SignalP"/>
    </source>
</evidence>
<dbReference type="AlphaFoldDB" id="A0AAU7E919"/>
<dbReference type="CDD" id="cd09030">
    <property type="entry name" value="DUF1425"/>
    <property type="match status" value="1"/>
</dbReference>
<dbReference type="Pfam" id="PF07233">
    <property type="entry name" value="DUF1425"/>
    <property type="match status" value="1"/>
</dbReference>
<dbReference type="Gene3D" id="2.60.40.3230">
    <property type="match status" value="1"/>
</dbReference>
<reference evidence="2" key="1">
    <citation type="submission" date="2024-05" db="EMBL/GenBank/DDBJ databases">
        <title>Campylobacter coli isolated from environmental waters in Slovenia.</title>
        <authorList>
            <person name="Zautner A.E."/>
            <person name="Bunk B."/>
            <person name="Riedel T."/>
            <person name="Sproeer C."/>
        </authorList>
    </citation>
    <scope>NUCLEOTIDE SEQUENCE</scope>
    <source>
        <strain evidence="2">CCS1377</strain>
    </source>
</reference>
<name>A0AAU7E919_9BACT</name>
<accession>A0AAU7E919</accession>
<dbReference type="InterPro" id="IPR010824">
    <property type="entry name" value="DUF1425"/>
</dbReference>
<dbReference type="EMBL" id="CP155620">
    <property type="protein sequence ID" value="XBJ29358.1"/>
    <property type="molecule type" value="Genomic_DNA"/>
</dbReference>
<organism evidence="2">
    <name type="scientific">Campylobacter sp. CCS1377</name>
    <dbReference type="NCBI Taxonomy" id="3158229"/>
    <lineage>
        <taxon>Bacteria</taxon>
        <taxon>Pseudomonadati</taxon>
        <taxon>Campylobacterota</taxon>
        <taxon>Epsilonproteobacteria</taxon>
        <taxon>Campylobacterales</taxon>
        <taxon>Campylobacteraceae</taxon>
        <taxon>Campylobacter</taxon>
    </lineage>
</organism>
<evidence type="ECO:0000313" key="2">
    <source>
        <dbReference type="EMBL" id="XBJ29358.1"/>
    </source>
</evidence>
<dbReference type="InterPro" id="IPR038483">
    <property type="entry name" value="YcfL-like_sf"/>
</dbReference>
<gene>
    <name evidence="2" type="ORF">AAH949_00530</name>
</gene>
<sequence length="131" mass="15333">MLKVVSIILVLFFAWGCSTATYTQKESQKYVMGKYPRSIVKSVKSRVNKNGLLEFELVMQSSNMVTLDYKVNWLDAEGFILKTALDENYRRLILNPNQEFVLRKVAVDPCIKDFRIHLNTIQIYNDNTRKY</sequence>
<keyword evidence="1" id="KW-0732">Signal</keyword>